<keyword evidence="1" id="KW-0472">Membrane</keyword>
<feature type="transmembrane region" description="Helical" evidence="1">
    <location>
        <begin position="59"/>
        <end position="78"/>
    </location>
</feature>
<feature type="transmembrane region" description="Helical" evidence="1">
    <location>
        <begin position="411"/>
        <end position="428"/>
    </location>
</feature>
<comment type="caution">
    <text evidence="2">The sequence shown here is derived from an EMBL/GenBank/DDBJ whole genome shotgun (WGS) entry which is preliminary data.</text>
</comment>
<dbReference type="Pfam" id="PF20176">
    <property type="entry name" value="DUF6541"/>
    <property type="match status" value="1"/>
</dbReference>
<feature type="transmembrane region" description="Helical" evidence="1">
    <location>
        <begin position="491"/>
        <end position="510"/>
    </location>
</feature>
<keyword evidence="1" id="KW-0812">Transmembrane</keyword>
<keyword evidence="3" id="KW-1185">Reference proteome</keyword>
<feature type="transmembrane region" description="Helical" evidence="1">
    <location>
        <begin position="194"/>
        <end position="214"/>
    </location>
</feature>
<sequence>MLIAVLVMLLMLFVPGSLAFVAAGIPTCASLALSPIVVTAWLGVAGVVYALVGIPANPLTVLVPLTVACLLAAILFTRRNNKRAELGKGLTLRVALLYIAVGAAVCLFVFVSRGTATGSFIQQWDNDTHLSIIRAFADSQTMSSLRVSPYLTAADAVANPFGGPDDIFSFYPAVFHGLCALVVLWAGVSAPMAINASIIVTGSIVFPLAMALCISEVFRDDKAALLSGAVLCCLFPAMPYALVVFGPLYPNLFAFALLPLGVALVFGLMHGERGRRAFYAGALLVTVVALALVHPNADFSLGVLTVPSIAVHVFRTQCHHDASFARAWAMAAGVLVAAIAAWVALYNAPFLQGVISNYWGTYESLPEAIRNQAFLITSSHLYGPKEGQPLLFALAAIGVITDIIRHHRPGLVASYIMLQVMSIVASSVEGPVRQFMTGFWYTDSNRIAAFLVIPAIIFAAEGVSGIYCFAKTQMRKSPKWPPVNKTAAVPAFIVIVLVSVEAFVPVHYYGALNYARDEIDGAYGHWNPLNNETIRNDLKDIKEIVGNDTVANSTYDKSLYLYGTNDIRVLYRTNDEMVNAQGPLDTDGAQIVRTCLDQIASNGSVRAEVERRGIRWVLQMDVTGRTQQSNAYYHSEDWAGIESIDENTPGFQLVYKDNNIRLYRVVG</sequence>
<feature type="transmembrane region" description="Helical" evidence="1">
    <location>
        <begin position="90"/>
        <end position="111"/>
    </location>
</feature>
<organism evidence="2 3">
    <name type="scientific">Tractidigestivibacter montrealensis</name>
    <dbReference type="NCBI Taxonomy" id="2972466"/>
    <lineage>
        <taxon>Bacteria</taxon>
        <taxon>Bacillati</taxon>
        <taxon>Actinomycetota</taxon>
        <taxon>Coriobacteriia</taxon>
        <taxon>Coriobacteriales</taxon>
        <taxon>Atopobiaceae</taxon>
        <taxon>Tractidigestivibacter</taxon>
    </lineage>
</organism>
<feature type="transmembrane region" description="Helical" evidence="1">
    <location>
        <begin position="248"/>
        <end position="269"/>
    </location>
</feature>
<dbReference type="Proteomes" id="UP001204320">
    <property type="component" value="Unassembled WGS sequence"/>
</dbReference>
<feature type="transmembrane region" description="Helical" evidence="1">
    <location>
        <begin position="276"/>
        <end position="293"/>
    </location>
</feature>
<evidence type="ECO:0000313" key="2">
    <source>
        <dbReference type="EMBL" id="MCR9035370.1"/>
    </source>
</evidence>
<reference evidence="2 3" key="1">
    <citation type="submission" date="2022-08" db="EMBL/GenBank/DDBJ databases">
        <title>Tractidigestivibacter montrealensis type strain KD21.</title>
        <authorList>
            <person name="Diop K."/>
            <person name="Richard C."/>
            <person name="Routy B."/>
        </authorList>
    </citation>
    <scope>NUCLEOTIDE SEQUENCE [LARGE SCALE GENOMIC DNA]</scope>
    <source>
        <strain evidence="2 3">KD21</strain>
    </source>
</reference>
<evidence type="ECO:0000256" key="1">
    <source>
        <dbReference type="SAM" id="Phobius"/>
    </source>
</evidence>
<feature type="transmembrane region" description="Helical" evidence="1">
    <location>
        <begin position="168"/>
        <end position="188"/>
    </location>
</feature>
<accession>A0ABT1Z586</accession>
<dbReference type="RefSeq" id="WP_258498168.1">
    <property type="nucleotide sequence ID" value="NZ_JANSKA010000001.1"/>
</dbReference>
<dbReference type="InterPro" id="IPR046671">
    <property type="entry name" value="DUF6541"/>
</dbReference>
<protein>
    <submittedName>
        <fullName evidence="2">Uncharacterized protein</fullName>
    </submittedName>
</protein>
<feature type="transmembrane region" description="Helical" evidence="1">
    <location>
        <begin position="327"/>
        <end position="348"/>
    </location>
</feature>
<evidence type="ECO:0000313" key="3">
    <source>
        <dbReference type="Proteomes" id="UP001204320"/>
    </source>
</evidence>
<feature type="transmembrane region" description="Helical" evidence="1">
    <location>
        <begin position="29"/>
        <end position="52"/>
    </location>
</feature>
<feature type="transmembrane region" description="Helical" evidence="1">
    <location>
        <begin position="448"/>
        <end position="470"/>
    </location>
</feature>
<proteinExistence type="predicted"/>
<name>A0ABT1Z586_9ACTN</name>
<keyword evidence="1" id="KW-1133">Transmembrane helix</keyword>
<gene>
    <name evidence="2" type="ORF">NVS32_00140</name>
</gene>
<dbReference type="EMBL" id="JANSKA010000001">
    <property type="protein sequence ID" value="MCR9035370.1"/>
    <property type="molecule type" value="Genomic_DNA"/>
</dbReference>